<dbReference type="GO" id="GO:0008483">
    <property type="term" value="F:transaminase activity"/>
    <property type="evidence" value="ECO:0007669"/>
    <property type="project" value="UniProtKB-KW"/>
</dbReference>
<comment type="similarity">
    <text evidence="3">Belongs to the class-I pyridoxal-phosphate-dependent aminotransferase family.</text>
</comment>
<dbReference type="NCBIfam" id="NF005915">
    <property type="entry name" value="PRK07908.1"/>
    <property type="match status" value="1"/>
</dbReference>
<dbReference type="InterPro" id="IPR015421">
    <property type="entry name" value="PyrdxlP-dep_Trfase_major"/>
</dbReference>
<dbReference type="EC" id="2.6.1.-" evidence="3"/>
<evidence type="ECO:0000256" key="1">
    <source>
        <dbReference type="ARBA" id="ARBA00001933"/>
    </source>
</evidence>
<dbReference type="PANTHER" id="PTHR42885:SF1">
    <property type="entry name" value="THREONINE-PHOSPHATE DECARBOXYLASE"/>
    <property type="match status" value="1"/>
</dbReference>
<dbReference type="GO" id="GO:0030170">
    <property type="term" value="F:pyridoxal phosphate binding"/>
    <property type="evidence" value="ECO:0007669"/>
    <property type="project" value="InterPro"/>
</dbReference>
<accession>A0A1X1UJV7</accession>
<comment type="caution">
    <text evidence="5">The sequence shown here is derived from an EMBL/GenBank/DDBJ whole genome shotgun (WGS) entry which is preliminary data.</text>
</comment>
<dbReference type="InterPro" id="IPR015424">
    <property type="entry name" value="PyrdxlP-dep_Trfase"/>
</dbReference>
<dbReference type="AlphaFoldDB" id="A0A1X1UJV7"/>
<protein>
    <recommendedName>
        <fullName evidence="3">Aminotransferase</fullName>
        <ecNumber evidence="3">2.6.1.-</ecNumber>
    </recommendedName>
</protein>
<keyword evidence="3" id="KW-0032">Aminotransferase</keyword>
<keyword evidence="2" id="KW-0663">Pyridoxal phosphate</keyword>
<dbReference type="InterPro" id="IPR004838">
    <property type="entry name" value="NHTrfase_class1_PyrdxlP-BS"/>
</dbReference>
<gene>
    <name evidence="5" type="ORF">AWC06_01785</name>
</gene>
<dbReference type="InterPro" id="IPR015422">
    <property type="entry name" value="PyrdxlP-dep_Trfase_small"/>
</dbReference>
<evidence type="ECO:0000256" key="2">
    <source>
        <dbReference type="ARBA" id="ARBA00022898"/>
    </source>
</evidence>
<dbReference type="Proteomes" id="UP000194000">
    <property type="component" value="Unassembled WGS sequence"/>
</dbReference>
<evidence type="ECO:0000313" key="6">
    <source>
        <dbReference type="Proteomes" id="UP000194000"/>
    </source>
</evidence>
<dbReference type="Gene3D" id="3.40.640.10">
    <property type="entry name" value="Type I PLP-dependent aspartate aminotransferase-like (Major domain)"/>
    <property type="match status" value="1"/>
</dbReference>
<keyword evidence="6" id="KW-1185">Reference proteome</keyword>
<dbReference type="SUPFAM" id="SSF53383">
    <property type="entry name" value="PLP-dependent transferases"/>
    <property type="match status" value="1"/>
</dbReference>
<dbReference type="PROSITE" id="PS00105">
    <property type="entry name" value="AA_TRANSFER_CLASS_1"/>
    <property type="match status" value="1"/>
</dbReference>
<dbReference type="InterPro" id="IPR004839">
    <property type="entry name" value="Aminotransferase_I/II_large"/>
</dbReference>
<proteinExistence type="inferred from homology"/>
<comment type="cofactor">
    <cofactor evidence="1 3">
        <name>pyridoxal 5'-phosphate</name>
        <dbReference type="ChEBI" id="CHEBI:597326"/>
    </cofactor>
</comment>
<sequence>MASLDPNPLAAARYHGDQAAEPGMLDFAVNVRHTKPPGWLVERLAARLPDLARYPGGDDERAAVEAVAARHGRGPDEVVPLAGAAEGFALLANLRPTLAAVIVPSFTEPELALKAAGVPVHHVVLEPPFGLAGVQVPDHADLVVLGNPTNPTSVLHTREQILALRRPGRIVVVDEAFADSVPGEPESLAGEALPDVLVLRSLTKTWALAGLRVGYTLGAPDVLLRLTARRAHWPVGTLQLTAIAACCAPDAVAEAAAGARRLAELRAEMVSGLASLGIETVDGCAPFVLFTVGDSELVRKRLHAKGIALRRCDTFVGLDGRYLRAAVRPEWRVLVEAMSEVLA</sequence>
<name>A0A1X1UJV7_9MYCO</name>
<reference evidence="5 6" key="1">
    <citation type="submission" date="2016-01" db="EMBL/GenBank/DDBJ databases">
        <title>The new phylogeny of the genus Mycobacterium.</title>
        <authorList>
            <person name="Tarcisio F."/>
            <person name="Conor M."/>
            <person name="Antonella G."/>
            <person name="Elisabetta G."/>
            <person name="Giulia F.S."/>
            <person name="Sara T."/>
            <person name="Anna F."/>
            <person name="Clotilde B."/>
            <person name="Roberto B."/>
            <person name="Veronica D.S."/>
            <person name="Fabio R."/>
            <person name="Monica P."/>
            <person name="Olivier J."/>
            <person name="Enrico T."/>
            <person name="Nicola S."/>
        </authorList>
    </citation>
    <scope>NUCLEOTIDE SEQUENCE [LARGE SCALE GENOMIC DNA]</scope>
    <source>
        <strain evidence="5 6">DSM 45731</strain>
    </source>
</reference>
<dbReference type="PANTHER" id="PTHR42885">
    <property type="entry name" value="HISTIDINOL-PHOSPHATE AMINOTRANSFERASE-RELATED"/>
    <property type="match status" value="1"/>
</dbReference>
<evidence type="ECO:0000313" key="5">
    <source>
        <dbReference type="EMBL" id="ORV56949.1"/>
    </source>
</evidence>
<dbReference type="CDD" id="cd00609">
    <property type="entry name" value="AAT_like"/>
    <property type="match status" value="1"/>
</dbReference>
<organism evidence="5 6">
    <name type="scientific">Mycobacterium fragae</name>
    <dbReference type="NCBI Taxonomy" id="1260918"/>
    <lineage>
        <taxon>Bacteria</taxon>
        <taxon>Bacillati</taxon>
        <taxon>Actinomycetota</taxon>
        <taxon>Actinomycetes</taxon>
        <taxon>Mycobacteriales</taxon>
        <taxon>Mycobacteriaceae</taxon>
        <taxon>Mycobacterium</taxon>
    </lineage>
</organism>
<dbReference type="Gene3D" id="3.90.1150.10">
    <property type="entry name" value="Aspartate Aminotransferase, domain 1"/>
    <property type="match status" value="1"/>
</dbReference>
<evidence type="ECO:0000256" key="3">
    <source>
        <dbReference type="RuleBase" id="RU000481"/>
    </source>
</evidence>
<keyword evidence="3" id="KW-0808">Transferase</keyword>
<dbReference type="STRING" id="1260918.AWC06_01785"/>
<evidence type="ECO:0000259" key="4">
    <source>
        <dbReference type="Pfam" id="PF00155"/>
    </source>
</evidence>
<dbReference type="Pfam" id="PF00155">
    <property type="entry name" value="Aminotran_1_2"/>
    <property type="match status" value="1"/>
</dbReference>
<feature type="domain" description="Aminotransferase class I/classII large" evidence="4">
    <location>
        <begin position="45"/>
        <end position="315"/>
    </location>
</feature>
<dbReference type="EMBL" id="LQOW01000031">
    <property type="protein sequence ID" value="ORV56949.1"/>
    <property type="molecule type" value="Genomic_DNA"/>
</dbReference>